<feature type="domain" description="Methyltransferase putative zinc binding" evidence="1">
    <location>
        <begin position="3"/>
        <end position="64"/>
    </location>
</feature>
<reference evidence="3 4" key="2">
    <citation type="journal article" date="2014" name="Genome Announc.">
        <title>Complete Genome Sequence of the Subsurface, Mesophilic Sulfate-Reducing Bacterium Desulfovibrio aespoeensis Aspo-2.</title>
        <authorList>
            <person name="Pedersen K."/>
            <person name="Bengtsson A."/>
            <person name="Edlund J."/>
            <person name="Rabe L."/>
            <person name="Hazen T."/>
            <person name="Chakraborty R."/>
            <person name="Goodwin L."/>
            <person name="Shapiro N."/>
        </authorList>
    </citation>
    <scope>NUCLEOTIDE SEQUENCE [LARGE SCALE GENOMIC DNA]</scope>
    <source>
        <strain evidence="4">ATCC 700646 / DSM 10631 / Aspo-2</strain>
    </source>
</reference>
<dbReference type="HOGENOM" id="CLU_038800_1_0_7"/>
<evidence type="ECO:0000259" key="1">
    <source>
        <dbReference type="Pfam" id="PF08421"/>
    </source>
</evidence>
<dbReference type="PANTHER" id="PTHR45036:SF1">
    <property type="entry name" value="METHYLTRANSFERASE LIKE 7A"/>
    <property type="match status" value="1"/>
</dbReference>
<dbReference type="RefSeq" id="WP_013516154.1">
    <property type="nucleotide sequence ID" value="NC_014844.1"/>
</dbReference>
<evidence type="ECO:0000313" key="4">
    <source>
        <dbReference type="Proteomes" id="UP000002191"/>
    </source>
</evidence>
<dbReference type="AlphaFoldDB" id="E6VSB4"/>
<gene>
    <name evidence="3" type="ordered locus">Daes_3269</name>
</gene>
<keyword evidence="3" id="KW-0489">Methyltransferase</keyword>
<keyword evidence="3" id="KW-0808">Transferase</keyword>
<dbReference type="Gene3D" id="3.40.50.150">
    <property type="entry name" value="Vaccinia Virus protein VP39"/>
    <property type="match status" value="1"/>
</dbReference>
<proteinExistence type="predicted"/>
<evidence type="ECO:0000259" key="2">
    <source>
        <dbReference type="Pfam" id="PF08484"/>
    </source>
</evidence>
<dbReference type="InterPro" id="IPR038576">
    <property type="entry name" value="Methyltransf_Zn-bd_dom_put_sf"/>
</dbReference>
<dbReference type="Pfam" id="PF08484">
    <property type="entry name" value="Methyltransf_14"/>
    <property type="match status" value="1"/>
</dbReference>
<protein>
    <submittedName>
        <fullName evidence="3">C-methyltransferase</fullName>
    </submittedName>
</protein>
<dbReference type="Pfam" id="PF08421">
    <property type="entry name" value="Methyltransf_13"/>
    <property type="match status" value="1"/>
</dbReference>
<dbReference type="GO" id="GO:0032259">
    <property type="term" value="P:methylation"/>
    <property type="evidence" value="ECO:0007669"/>
    <property type="project" value="UniProtKB-KW"/>
</dbReference>
<dbReference type="Proteomes" id="UP000002191">
    <property type="component" value="Chromosome"/>
</dbReference>
<dbReference type="STRING" id="643562.Daes_3269"/>
<dbReference type="SUPFAM" id="SSF53335">
    <property type="entry name" value="S-adenosyl-L-methionine-dependent methyltransferases"/>
    <property type="match status" value="1"/>
</dbReference>
<dbReference type="KEGG" id="das:Daes_3269"/>
<dbReference type="Gene3D" id="6.20.50.110">
    <property type="entry name" value="Methyltransferase, zinc-binding domain"/>
    <property type="match status" value="1"/>
</dbReference>
<dbReference type="OrthoDB" id="9815644at2"/>
<dbReference type="EMBL" id="CP002431">
    <property type="protein sequence ID" value="ADU64257.1"/>
    <property type="molecule type" value="Genomic_DNA"/>
</dbReference>
<dbReference type="InterPro" id="IPR013630">
    <property type="entry name" value="Methyltransf_Zn-bd_dom_put"/>
</dbReference>
<dbReference type="InterPro" id="IPR052356">
    <property type="entry name" value="Thiol_S-MT"/>
</dbReference>
<dbReference type="Gene3D" id="3.40.50.720">
    <property type="entry name" value="NAD(P)-binding Rossmann-like Domain"/>
    <property type="match status" value="1"/>
</dbReference>
<dbReference type="GO" id="GO:0008168">
    <property type="term" value="F:methyltransferase activity"/>
    <property type="evidence" value="ECO:0007669"/>
    <property type="project" value="UniProtKB-KW"/>
</dbReference>
<keyword evidence="4" id="KW-1185">Reference proteome</keyword>
<feature type="domain" description="C-methyltransferase" evidence="2">
    <location>
        <begin position="245"/>
        <end position="402"/>
    </location>
</feature>
<dbReference type="eggNOG" id="COG0500">
    <property type="taxonomic scope" value="Bacteria"/>
</dbReference>
<accession>E6VSB4</accession>
<dbReference type="Gene3D" id="6.10.250.3100">
    <property type="match status" value="1"/>
</dbReference>
<name>E6VSB4_PSEA9</name>
<organism evidence="3 4">
    <name type="scientific">Pseudodesulfovibrio aespoeensis (strain ATCC 700646 / DSM 10631 / Aspo-2)</name>
    <name type="common">Desulfovibrio aespoeensis</name>
    <dbReference type="NCBI Taxonomy" id="643562"/>
    <lineage>
        <taxon>Bacteria</taxon>
        <taxon>Pseudomonadati</taxon>
        <taxon>Thermodesulfobacteriota</taxon>
        <taxon>Desulfovibrionia</taxon>
        <taxon>Desulfovibrionales</taxon>
        <taxon>Desulfovibrionaceae</taxon>
    </lineage>
</organism>
<sequence>MNCRHCATSLSDVFINLGDQPPSNSFLAKDELGQPEETFPLKVFICPKCFLVQVDEHKKSSEIFNRSYVYFSSFSSSWLEHARQYTEMAVNRFTLGGSSLVVEIASNDGYLLQYMKASGIPCYGVEPSMATADAAREKGIESITEFFTTALAKTLVAERGRVDLLIGNNVLAHVPDINDFVHGVKAVLKPTGAATLEFPHLLQLVSQCQFDTIYHEHFSYLSLGTVQRIFAKQGLRVFDVEELSTHGGSLRVFACHADDIRPTSPAVTRVLQCERDAGMNSLAYYTAFQEQADIRKQDLLDFLHTQKKAGKRLAAYGAAAKGNTLLNYCGVDSSLIEFCVDASPHKQGLFMPGSRIPVLSPQALRERKPSFILILPWNLKTEITAQHRYIREWGGTFVTAIPRLGIVTD</sequence>
<dbReference type="InterPro" id="IPR013691">
    <property type="entry name" value="MeTrfase_14"/>
</dbReference>
<dbReference type="Pfam" id="PF13489">
    <property type="entry name" value="Methyltransf_23"/>
    <property type="match status" value="1"/>
</dbReference>
<reference evidence="4" key="1">
    <citation type="submission" date="2010-12" db="EMBL/GenBank/DDBJ databases">
        <title>Complete sequence of Desulfovibrio aespoeensis Aspo-2.</title>
        <authorList>
            <consortium name="US DOE Joint Genome Institute"/>
            <person name="Lucas S."/>
            <person name="Copeland A."/>
            <person name="Lapidus A."/>
            <person name="Cheng J.-F."/>
            <person name="Goodwin L."/>
            <person name="Pitluck S."/>
            <person name="Chertkov O."/>
            <person name="Misra M."/>
            <person name="Detter J.C."/>
            <person name="Han C."/>
            <person name="Tapia R."/>
            <person name="Land M."/>
            <person name="Hauser L."/>
            <person name="Kyrpides N."/>
            <person name="Ivanova N."/>
            <person name="Ovchinnikova G."/>
            <person name="Pedersen K."/>
            <person name="Jagevall S."/>
            <person name="Hazen T."/>
            <person name="Woyke T."/>
        </authorList>
    </citation>
    <scope>NUCLEOTIDE SEQUENCE [LARGE SCALE GENOMIC DNA]</scope>
    <source>
        <strain evidence="4">ATCC 700646 / DSM 10631 / Aspo-2</strain>
    </source>
</reference>
<dbReference type="PANTHER" id="PTHR45036">
    <property type="entry name" value="METHYLTRANSFERASE LIKE 7B"/>
    <property type="match status" value="1"/>
</dbReference>
<dbReference type="InterPro" id="IPR029063">
    <property type="entry name" value="SAM-dependent_MTases_sf"/>
</dbReference>
<evidence type="ECO:0000313" key="3">
    <source>
        <dbReference type="EMBL" id="ADU64257.1"/>
    </source>
</evidence>